<feature type="binding site" evidence="9">
    <location>
        <position position="135"/>
    </location>
    <ligand>
        <name>Zn(2+)</name>
        <dbReference type="ChEBI" id="CHEBI:29105"/>
        <note>catalytic</note>
    </ligand>
</feature>
<keyword evidence="3 9" id="KW-0479">Metal-binding</keyword>
<keyword evidence="2 9" id="KW-0645">Protease</keyword>
<keyword evidence="11" id="KW-1185">Reference proteome</keyword>
<evidence type="ECO:0000256" key="9">
    <source>
        <dbReference type="HAMAP-Rule" id="MF_01924"/>
    </source>
</evidence>
<evidence type="ECO:0000256" key="3">
    <source>
        <dbReference type="ARBA" id="ARBA00022723"/>
    </source>
</evidence>
<dbReference type="Proteomes" id="UP000243073">
    <property type="component" value="Unassembled WGS sequence"/>
</dbReference>
<evidence type="ECO:0000256" key="6">
    <source>
        <dbReference type="ARBA" id="ARBA00022997"/>
    </source>
</evidence>
<dbReference type="STRING" id="1414654.BFR47_15145"/>
<proteinExistence type="inferred from homology"/>
<dbReference type="GO" id="GO:0008270">
    <property type="term" value="F:zinc ion binding"/>
    <property type="evidence" value="ECO:0007669"/>
    <property type="project" value="UniProtKB-UniRule"/>
</dbReference>
<feature type="binding site" evidence="9">
    <location>
        <position position="209"/>
    </location>
    <ligand>
        <name>Zn(2+)</name>
        <dbReference type="ChEBI" id="CHEBI:29105"/>
        <note>catalytic</note>
    </ligand>
</feature>
<dbReference type="EC" id="3.4.13.22" evidence="9"/>
<dbReference type="Gene3D" id="3.30.1380.10">
    <property type="match status" value="1"/>
</dbReference>
<evidence type="ECO:0000256" key="1">
    <source>
        <dbReference type="ARBA" id="ARBA00001362"/>
    </source>
</evidence>
<keyword evidence="5 9" id="KW-0862">Zinc</keyword>
<dbReference type="RefSeq" id="WP_071473006.1">
    <property type="nucleotide sequence ID" value="NZ_MDKE01000025.1"/>
</dbReference>
<comment type="similarity">
    <text evidence="9">Belongs to the peptidase M15D family.</text>
</comment>
<dbReference type="GO" id="GO:0160237">
    <property type="term" value="F:D-Ala-D-Ala dipeptidase activity"/>
    <property type="evidence" value="ECO:0007669"/>
    <property type="project" value="UniProtKB-EC"/>
</dbReference>
<evidence type="ECO:0000313" key="10">
    <source>
        <dbReference type="EMBL" id="OIN08847.1"/>
    </source>
</evidence>
<dbReference type="HAMAP" id="MF_01924">
    <property type="entry name" value="A_A_dipeptidase"/>
    <property type="match status" value="1"/>
</dbReference>
<feature type="active site" description="Proton donor/acceptor" evidence="9">
    <location>
        <position position="206"/>
    </location>
</feature>
<dbReference type="PANTHER" id="PTHR43126">
    <property type="entry name" value="D-ALANYL-D-ALANINE DIPEPTIDASE"/>
    <property type="match status" value="1"/>
</dbReference>
<gene>
    <name evidence="9" type="primary">ddpX</name>
    <name evidence="10" type="ORF">BFR47_15145</name>
</gene>
<name>A0A1J4QD44_9GAMM</name>
<dbReference type="SUPFAM" id="SSF55166">
    <property type="entry name" value="Hedgehog/DD-peptidase"/>
    <property type="match status" value="1"/>
</dbReference>
<protein>
    <recommendedName>
        <fullName evidence="9">D-alanyl-D-alanine dipeptidase</fullName>
        <shortName evidence="9">D-Ala-D-Ala dipeptidase</shortName>
        <ecNumber evidence="9">3.4.13.22</ecNumber>
    </recommendedName>
</protein>
<keyword evidence="7 9" id="KW-0482">Metalloprotease</keyword>
<dbReference type="InterPro" id="IPR000755">
    <property type="entry name" value="A_A_dipeptidase"/>
</dbReference>
<dbReference type="EMBL" id="MDKE01000025">
    <property type="protein sequence ID" value="OIN08847.1"/>
    <property type="molecule type" value="Genomic_DNA"/>
</dbReference>
<dbReference type="CDD" id="cd14843">
    <property type="entry name" value="D-Ala-D-Ala_dipeptidase_like"/>
    <property type="match status" value="1"/>
</dbReference>
<comment type="cofactor">
    <cofactor evidence="9">
        <name>Zn(2+)</name>
        <dbReference type="ChEBI" id="CHEBI:29105"/>
    </cofactor>
    <text evidence="9">Binds 1 zinc ion per subunit.</text>
</comment>
<comment type="caution">
    <text evidence="10">The sequence shown here is derived from an EMBL/GenBank/DDBJ whole genome shotgun (WGS) entry which is preliminary data.</text>
</comment>
<dbReference type="Pfam" id="PF01427">
    <property type="entry name" value="Peptidase_M15"/>
    <property type="match status" value="1"/>
</dbReference>
<organism evidence="10 11">
    <name type="scientific">Oceanisphaera psychrotolerans</name>
    <dbReference type="NCBI Taxonomy" id="1414654"/>
    <lineage>
        <taxon>Bacteria</taxon>
        <taxon>Pseudomonadati</taxon>
        <taxon>Pseudomonadota</taxon>
        <taxon>Gammaproteobacteria</taxon>
        <taxon>Aeromonadales</taxon>
        <taxon>Aeromonadaceae</taxon>
        <taxon>Oceanisphaera</taxon>
    </lineage>
</organism>
<dbReference type="GO" id="GO:0006508">
    <property type="term" value="P:proteolysis"/>
    <property type="evidence" value="ECO:0007669"/>
    <property type="project" value="UniProtKB-KW"/>
</dbReference>
<sequence>MIHSIPQQPDPDWKQISAIEICDNAEPLVPVSLAPGKLKCYPAYYKLGIPNAIPECHVRKGVYLRLLQAAELLPEGISLLVLDSWRPYAVQQYLYDTLYNAIETRWPDKSPTALEQLTREFVSLPSTHPQTPSPHLTGGSVDVTLIDEQGLMLDMGTLFDEASSGSHSGAFELLENPTPHEQQIIGHRRLLYRVMTAAGFTNLPSEWWHYDFGNQLWAWYSNSTQACYGVAQPDNLESRWRKELDSQKD</sequence>
<comment type="catalytic activity">
    <reaction evidence="1 9">
        <text>D-alanyl-D-alanine + H2O = 2 D-alanine</text>
        <dbReference type="Rhea" id="RHEA:20661"/>
        <dbReference type="ChEBI" id="CHEBI:15377"/>
        <dbReference type="ChEBI" id="CHEBI:57416"/>
        <dbReference type="ChEBI" id="CHEBI:57822"/>
        <dbReference type="EC" id="3.4.13.22"/>
    </reaction>
</comment>
<keyword evidence="6 9" id="KW-0224">Dipeptidase</keyword>
<keyword evidence="8" id="KW-0961">Cell wall biogenesis/degradation</keyword>
<dbReference type="OrthoDB" id="9801430at2"/>
<evidence type="ECO:0000256" key="4">
    <source>
        <dbReference type="ARBA" id="ARBA00022801"/>
    </source>
</evidence>
<feature type="binding site" evidence="9">
    <location>
        <position position="142"/>
    </location>
    <ligand>
        <name>Zn(2+)</name>
        <dbReference type="ChEBI" id="CHEBI:29105"/>
        <note>catalytic</note>
    </ligand>
</feature>
<evidence type="ECO:0000256" key="7">
    <source>
        <dbReference type="ARBA" id="ARBA00023049"/>
    </source>
</evidence>
<reference evidence="10 11" key="1">
    <citation type="submission" date="2016-07" db="EMBL/GenBank/DDBJ databases">
        <title>Draft Genome Sequence of Oceanisphaera psychrotolerans, isolated from coastal sediment samples.</title>
        <authorList>
            <person name="Zhuo S."/>
            <person name="Ruan Z."/>
        </authorList>
    </citation>
    <scope>NUCLEOTIDE SEQUENCE [LARGE SCALE GENOMIC DNA]</scope>
    <source>
        <strain evidence="10 11">LAM-WHM-ZC</strain>
    </source>
</reference>
<dbReference type="GO" id="GO:0071555">
    <property type="term" value="P:cell wall organization"/>
    <property type="evidence" value="ECO:0007669"/>
    <property type="project" value="UniProtKB-KW"/>
</dbReference>
<dbReference type="InterPro" id="IPR009045">
    <property type="entry name" value="Zn_M74/Hedgehog-like"/>
</dbReference>
<dbReference type="AlphaFoldDB" id="A0A1J4QD44"/>
<accession>A0A1J4QD44</accession>
<evidence type="ECO:0000256" key="2">
    <source>
        <dbReference type="ARBA" id="ARBA00022670"/>
    </source>
</evidence>
<comment type="function">
    <text evidence="9">Catalyzes hydrolysis of the D-alanyl-D-alanine dipeptide.</text>
</comment>
<dbReference type="PANTHER" id="PTHR43126:SF2">
    <property type="entry name" value="D-ALANYL-D-ALANINE DIPEPTIDASE"/>
    <property type="match status" value="1"/>
</dbReference>
<keyword evidence="4 9" id="KW-0378">Hydrolase</keyword>
<evidence type="ECO:0000313" key="11">
    <source>
        <dbReference type="Proteomes" id="UP000243073"/>
    </source>
</evidence>
<dbReference type="GO" id="GO:0008237">
    <property type="term" value="F:metallopeptidase activity"/>
    <property type="evidence" value="ECO:0007669"/>
    <property type="project" value="UniProtKB-KW"/>
</dbReference>
<evidence type="ECO:0000256" key="5">
    <source>
        <dbReference type="ARBA" id="ARBA00022833"/>
    </source>
</evidence>
<evidence type="ECO:0000256" key="8">
    <source>
        <dbReference type="ARBA" id="ARBA00023316"/>
    </source>
</evidence>
<feature type="site" description="Transition state stabilizer" evidence="9">
    <location>
        <position position="86"/>
    </location>
</feature>